<feature type="domain" description="Homeobox" evidence="9">
    <location>
        <begin position="701"/>
        <end position="761"/>
    </location>
</feature>
<keyword evidence="4 6" id="KW-0371">Homeobox</keyword>
<dbReference type="InterPro" id="IPR020479">
    <property type="entry name" value="HD_metazoa"/>
</dbReference>
<feature type="region of interest" description="Disordered" evidence="8">
    <location>
        <begin position="590"/>
        <end position="613"/>
    </location>
</feature>
<feature type="region of interest" description="Disordered" evidence="8">
    <location>
        <begin position="143"/>
        <end position="169"/>
    </location>
</feature>
<dbReference type="CDD" id="cd00086">
    <property type="entry name" value="homeodomain"/>
    <property type="match status" value="1"/>
</dbReference>
<feature type="compositionally biased region" description="Low complexity" evidence="8">
    <location>
        <begin position="463"/>
        <end position="481"/>
    </location>
</feature>
<protein>
    <submittedName>
        <fullName evidence="11">Homeobox domain-containing protein</fullName>
    </submittedName>
</protein>
<keyword evidence="2" id="KW-0217">Developmental protein</keyword>
<evidence type="ECO:0000256" key="1">
    <source>
        <dbReference type="ARBA" id="ARBA00004123"/>
    </source>
</evidence>
<reference evidence="11" key="2">
    <citation type="submission" date="2019-11" db="UniProtKB">
        <authorList>
            <consortium name="WormBaseParasite"/>
        </authorList>
    </citation>
    <scope>IDENTIFICATION</scope>
    <source>
        <strain evidence="11">Puerto Rican</strain>
    </source>
</reference>
<dbReference type="PROSITE" id="PS00027">
    <property type="entry name" value="HOMEOBOX_1"/>
    <property type="match status" value="1"/>
</dbReference>
<evidence type="ECO:0000313" key="10">
    <source>
        <dbReference type="Proteomes" id="UP000008854"/>
    </source>
</evidence>
<dbReference type="FunFam" id="1.10.10.60:FF:000176">
    <property type="entry name" value="pancreas/duodenum homeobox protein 1"/>
    <property type="match status" value="1"/>
</dbReference>
<name>A0A5K4F4E8_SCHMA</name>
<dbReference type="PRINTS" id="PR00024">
    <property type="entry name" value="HOMEOBOX"/>
</dbReference>
<evidence type="ECO:0000256" key="2">
    <source>
        <dbReference type="ARBA" id="ARBA00022473"/>
    </source>
</evidence>
<evidence type="ECO:0000256" key="4">
    <source>
        <dbReference type="ARBA" id="ARBA00023155"/>
    </source>
</evidence>
<dbReference type="PANTHER" id="PTHR45659">
    <property type="entry name" value="HOMEOBOX PROTEIN HOX"/>
    <property type="match status" value="1"/>
</dbReference>
<feature type="DNA-binding region" description="Homeobox" evidence="6">
    <location>
        <begin position="703"/>
        <end position="762"/>
    </location>
</feature>
<dbReference type="AlphaFoldDB" id="A0A5K4F4E8"/>
<evidence type="ECO:0000256" key="7">
    <source>
        <dbReference type="RuleBase" id="RU000682"/>
    </source>
</evidence>
<feature type="region of interest" description="Disordered" evidence="8">
    <location>
        <begin position="119"/>
        <end position="138"/>
    </location>
</feature>
<evidence type="ECO:0000259" key="9">
    <source>
        <dbReference type="PROSITE" id="PS50071"/>
    </source>
</evidence>
<feature type="compositionally biased region" description="Polar residues" evidence="8">
    <location>
        <begin position="63"/>
        <end position="73"/>
    </location>
</feature>
<dbReference type="GO" id="GO:0000978">
    <property type="term" value="F:RNA polymerase II cis-regulatory region sequence-specific DNA binding"/>
    <property type="evidence" value="ECO:0007669"/>
    <property type="project" value="TreeGrafter"/>
</dbReference>
<dbReference type="GO" id="GO:0000122">
    <property type="term" value="P:negative regulation of transcription by RNA polymerase II"/>
    <property type="evidence" value="ECO:0007669"/>
    <property type="project" value="TreeGrafter"/>
</dbReference>
<dbReference type="InterPro" id="IPR001827">
    <property type="entry name" value="Homeobox_Antennapedia_CS"/>
</dbReference>
<feature type="compositionally biased region" description="Polar residues" evidence="8">
    <location>
        <begin position="937"/>
        <end position="952"/>
    </location>
</feature>
<dbReference type="GO" id="GO:0000981">
    <property type="term" value="F:DNA-binding transcription factor activity, RNA polymerase II-specific"/>
    <property type="evidence" value="ECO:0007669"/>
    <property type="project" value="InterPro"/>
</dbReference>
<feature type="region of interest" description="Disordered" evidence="8">
    <location>
        <begin position="209"/>
        <end position="246"/>
    </location>
</feature>
<feature type="compositionally biased region" description="Pro residues" evidence="8">
    <location>
        <begin position="125"/>
        <end position="135"/>
    </location>
</feature>
<keyword evidence="10" id="KW-1185">Reference proteome</keyword>
<sequence>MSVLLSMQNSQTIANLPKHAIGSNYPTRINNPSNIIVTNRGSIGCSGGDDDDDDDDDDDSNRGNHVSVSNYSSLPSGNDFTQISYSDNQYVDAYMRHITKSTRTIATTGILGSVNNVITQSQQRQPPPPPLPPLTPNKQYLKVSSTSVLTQSSHSVSDNQRSTLELNPRFQTEQNNRLVLFKTKSENVCDIIDDLQTVEESDSLDIELTVNNNNNSNANNNRSHQSSSSISQQSPIQTRQQRQHSFSEYHPHHHYQQKMLDSCSNSIDLFNNSNVENVVCPSNHSHFMQTNRRNTEDFEFDTMNQVTMIHNANFHSQIQQTQHSDEHLHTRHHQHDFYQFPNNSWKYLNSKQSSVPITNQNDNVDNDLLNKFNISTNSIVSTRENCNTTTTTTTTTTSITATNTTIDNMSNNNNNHDDPLVTNHTFTTSHSVRNYPSFTNNNIPTGQLLDSASSYHVLSTKLSSSSSLSSTSSSCTSPLTSRNNSTLMMPIINQHTLQNLQQLHKNERLSNKYSNQTTMNINSSNNNNNNSNNRQPNITVIYPWMKRVHSKASRQTVGKSLNARHQIKKQTALVNPIQHLEPEELIKQHYHHHHQHTEHFKNKESKPNTKHISTEQHLNLHETSPPISITQTSQTATMLDIQSSTIDQVNWARDNHHSHVNQQHQLIESSIDSIKSSKCIIDSSSYSLDETDDLCYINQSNDPKRTRTAYTRQQILELEKEFHYNKYLTRKRRLEIAHTLTLSERQIKIWFQNRRMKWKKEHHLPGMKQRLIESRSPNAHFNKLHNNANSISIMNTTNNGGNNNNIHPSLTFQASSSSSSLFSSRFQLMSQDLKSDNLSNCPITSNEDNTSLMPPDQWSLMVSSNLQTYSNLTINTPYHSSLPPTQHHHHRHTDGNYNPIGRDSPILPDYASPALNVDHLHIHSNHLHNTQDHHNDNIGNLFQDNSNGNSSTVNNLRYPTMPVNDMHLSKAIRQNYLSNPVEMDEQQTMCLTRNYSNHSDCSSSICSGQNSNCGSNSTVNCSSYGREAIV</sequence>
<dbReference type="Pfam" id="PF00046">
    <property type="entry name" value="Homeodomain"/>
    <property type="match status" value="1"/>
</dbReference>
<dbReference type="Gene3D" id="1.10.10.60">
    <property type="entry name" value="Homeodomain-like"/>
    <property type="match status" value="1"/>
</dbReference>
<keyword evidence="5 6" id="KW-0539">Nucleus</keyword>
<dbReference type="SUPFAM" id="SSF46689">
    <property type="entry name" value="Homeodomain-like"/>
    <property type="match status" value="1"/>
</dbReference>
<dbReference type="InterPro" id="IPR017970">
    <property type="entry name" value="Homeobox_CS"/>
</dbReference>
<feature type="region of interest" description="Disordered" evidence="8">
    <location>
        <begin position="463"/>
        <end position="482"/>
    </location>
</feature>
<feature type="region of interest" description="Disordered" evidence="8">
    <location>
        <begin position="40"/>
        <end position="73"/>
    </location>
</feature>
<organism evidence="10 11">
    <name type="scientific">Schistosoma mansoni</name>
    <name type="common">Blood fluke</name>
    <dbReference type="NCBI Taxonomy" id="6183"/>
    <lineage>
        <taxon>Eukaryota</taxon>
        <taxon>Metazoa</taxon>
        <taxon>Spiralia</taxon>
        <taxon>Lophotrochozoa</taxon>
        <taxon>Platyhelminthes</taxon>
        <taxon>Trematoda</taxon>
        <taxon>Digenea</taxon>
        <taxon>Strigeidida</taxon>
        <taxon>Schistosomatoidea</taxon>
        <taxon>Schistosomatidae</taxon>
        <taxon>Schistosoma</taxon>
    </lineage>
</organism>
<feature type="compositionally biased region" description="Low complexity" evidence="8">
    <location>
        <begin position="143"/>
        <end position="157"/>
    </location>
</feature>
<reference evidence="10" key="1">
    <citation type="journal article" date="2012" name="PLoS Negl. Trop. Dis.">
        <title>A systematically improved high quality genome and transcriptome of the human blood fluke Schistosoma mansoni.</title>
        <authorList>
            <person name="Protasio A.V."/>
            <person name="Tsai I.J."/>
            <person name="Babbage A."/>
            <person name="Nichol S."/>
            <person name="Hunt M."/>
            <person name="Aslett M.A."/>
            <person name="De Silva N."/>
            <person name="Velarde G.S."/>
            <person name="Anderson T.J."/>
            <person name="Clark R.C."/>
            <person name="Davidson C."/>
            <person name="Dillon G.P."/>
            <person name="Holroyd N.E."/>
            <person name="LoVerde P.T."/>
            <person name="Lloyd C."/>
            <person name="McQuillan J."/>
            <person name="Oliveira G."/>
            <person name="Otto T.D."/>
            <person name="Parker-Manuel S.J."/>
            <person name="Quail M.A."/>
            <person name="Wilson R.A."/>
            <person name="Zerlotini A."/>
            <person name="Dunne D.W."/>
            <person name="Berriman M."/>
        </authorList>
    </citation>
    <scope>NUCLEOTIDE SEQUENCE [LARGE SCALE GENOMIC DNA]</scope>
    <source>
        <strain evidence="10">Puerto Rican</strain>
    </source>
</reference>
<dbReference type="GO" id="GO:0048513">
    <property type="term" value="P:animal organ development"/>
    <property type="evidence" value="ECO:0007669"/>
    <property type="project" value="UniProtKB-ARBA"/>
</dbReference>
<proteinExistence type="predicted"/>
<dbReference type="GO" id="GO:0005634">
    <property type="term" value="C:nucleus"/>
    <property type="evidence" value="ECO:0007669"/>
    <property type="project" value="UniProtKB-SubCell"/>
</dbReference>
<dbReference type="STRING" id="6183.A0A5K4F4E8"/>
<feature type="region of interest" description="Disordered" evidence="8">
    <location>
        <begin position="881"/>
        <end position="904"/>
    </location>
</feature>
<keyword evidence="3 6" id="KW-0238">DNA-binding</keyword>
<dbReference type="SMR" id="A0A5K4F4E8"/>
<evidence type="ECO:0000256" key="6">
    <source>
        <dbReference type="PROSITE-ProRule" id="PRU00108"/>
    </source>
</evidence>
<dbReference type="Proteomes" id="UP000008854">
    <property type="component" value="Unassembled WGS sequence"/>
</dbReference>
<dbReference type="InParanoid" id="A0A5K4F4E8"/>
<dbReference type="InterPro" id="IPR009057">
    <property type="entry name" value="Homeodomain-like_sf"/>
</dbReference>
<comment type="subcellular location">
    <subcellularLocation>
        <location evidence="1 6 7">Nucleus</location>
    </subcellularLocation>
</comment>
<accession>A0A5K4F4E8</accession>
<dbReference type="PROSITE" id="PS00032">
    <property type="entry name" value="ANTENNAPEDIA"/>
    <property type="match status" value="1"/>
</dbReference>
<feature type="region of interest" description="Disordered" evidence="8">
    <location>
        <begin position="927"/>
        <end position="952"/>
    </location>
</feature>
<feature type="compositionally biased region" description="Polar residues" evidence="8">
    <location>
        <begin position="158"/>
        <end position="169"/>
    </location>
</feature>
<dbReference type="PANTHER" id="PTHR45659:SF22">
    <property type="entry name" value="HOMEOTIC PROTEIN ANTENNAPEDIA-RELATED"/>
    <property type="match status" value="1"/>
</dbReference>
<dbReference type="SMART" id="SM00389">
    <property type="entry name" value="HOX"/>
    <property type="match status" value="1"/>
</dbReference>
<evidence type="ECO:0000256" key="5">
    <source>
        <dbReference type="ARBA" id="ARBA00023242"/>
    </source>
</evidence>
<evidence type="ECO:0000313" key="11">
    <source>
        <dbReference type="WBParaSite" id="Smp_247590.1"/>
    </source>
</evidence>
<evidence type="ECO:0000256" key="8">
    <source>
        <dbReference type="SAM" id="MobiDB-lite"/>
    </source>
</evidence>
<dbReference type="InterPro" id="IPR001356">
    <property type="entry name" value="HD"/>
</dbReference>
<feature type="compositionally biased region" description="Basic and acidic residues" evidence="8">
    <location>
        <begin position="597"/>
        <end position="613"/>
    </location>
</feature>
<feature type="compositionally biased region" description="Low complexity" evidence="8">
    <location>
        <begin position="211"/>
        <end position="240"/>
    </location>
</feature>
<evidence type="ECO:0000256" key="3">
    <source>
        <dbReference type="ARBA" id="ARBA00023125"/>
    </source>
</evidence>
<dbReference type="PROSITE" id="PS50071">
    <property type="entry name" value="HOMEOBOX_2"/>
    <property type="match status" value="1"/>
</dbReference>
<feature type="compositionally biased region" description="Acidic residues" evidence="8">
    <location>
        <begin position="48"/>
        <end position="59"/>
    </location>
</feature>
<dbReference type="InterPro" id="IPR050296">
    <property type="entry name" value="Antp_homeobox"/>
</dbReference>
<dbReference type="WBParaSite" id="Smp_247590.1">
    <property type="protein sequence ID" value="Smp_247590.1"/>
    <property type="gene ID" value="Smp_247590"/>
</dbReference>
<dbReference type="GO" id="GO:0009952">
    <property type="term" value="P:anterior/posterior pattern specification"/>
    <property type="evidence" value="ECO:0007669"/>
    <property type="project" value="TreeGrafter"/>
</dbReference>